<feature type="transmembrane region" description="Helical" evidence="1">
    <location>
        <begin position="149"/>
        <end position="167"/>
    </location>
</feature>
<keyword evidence="1" id="KW-0472">Membrane</keyword>
<gene>
    <name evidence="2" type="ORF">DS2_06421</name>
</gene>
<evidence type="ECO:0000313" key="2">
    <source>
        <dbReference type="EMBL" id="EWH10904.1"/>
    </source>
</evidence>
<feature type="transmembrane region" description="Helical" evidence="1">
    <location>
        <begin position="107"/>
        <end position="127"/>
    </location>
</feature>
<protein>
    <submittedName>
        <fullName evidence="2">Uncharacterized protein</fullName>
    </submittedName>
</protein>
<accession>W7QDC3</accession>
<evidence type="ECO:0000313" key="3">
    <source>
        <dbReference type="Proteomes" id="UP000019276"/>
    </source>
</evidence>
<dbReference type="Proteomes" id="UP000019276">
    <property type="component" value="Unassembled WGS sequence"/>
</dbReference>
<keyword evidence="1" id="KW-0812">Transmembrane</keyword>
<feature type="transmembrane region" description="Helical" evidence="1">
    <location>
        <begin position="17"/>
        <end position="41"/>
    </location>
</feature>
<evidence type="ECO:0000256" key="1">
    <source>
        <dbReference type="SAM" id="Phobius"/>
    </source>
</evidence>
<organism evidence="2 3">
    <name type="scientific">Catenovulum agarivorans DS-2</name>
    <dbReference type="NCBI Taxonomy" id="1328313"/>
    <lineage>
        <taxon>Bacteria</taxon>
        <taxon>Pseudomonadati</taxon>
        <taxon>Pseudomonadota</taxon>
        <taxon>Gammaproteobacteria</taxon>
        <taxon>Alteromonadales</taxon>
        <taxon>Alteromonadaceae</taxon>
        <taxon>Catenovulum</taxon>
    </lineage>
</organism>
<keyword evidence="1" id="KW-1133">Transmembrane helix</keyword>
<keyword evidence="3" id="KW-1185">Reference proteome</keyword>
<dbReference type="STRING" id="1328313.DS2_06421"/>
<sequence>MHITEFRMNKFRIGLRYIFFIGVLICLFYVGYFTSITHTYVSTVFGSDLWMLLANHTIGLDNYYSYTSAVEKTFGFNTYFIFLNLKNSVFSGIFLGLCSGFLIKNEWFLRLFVLSLVCPIIGMYVYLEPTQDVNLLPVFELAELRFKEISRQIAHLVVLLPFVLMGHKLRQIYMLNKTKQKDE</sequence>
<feature type="transmembrane region" description="Helical" evidence="1">
    <location>
        <begin position="79"/>
        <end position="102"/>
    </location>
</feature>
<reference evidence="2 3" key="1">
    <citation type="journal article" date="2014" name="Genome Announc.">
        <title>Draft Genome Sequence of the Agar-Degrading Bacterium Catenovulum sp. Strain DS-2, Isolated from Intestines of Haliotis diversicolor.</title>
        <authorList>
            <person name="Shan D."/>
            <person name="Li X."/>
            <person name="Gu Z."/>
            <person name="Wei G."/>
            <person name="Gao Z."/>
            <person name="Shao Z."/>
        </authorList>
    </citation>
    <scope>NUCLEOTIDE SEQUENCE [LARGE SCALE GENOMIC DNA]</scope>
    <source>
        <strain evidence="2 3">DS-2</strain>
    </source>
</reference>
<name>W7QDC3_9ALTE</name>
<proteinExistence type="predicted"/>
<comment type="caution">
    <text evidence="2">The sequence shown here is derived from an EMBL/GenBank/DDBJ whole genome shotgun (WGS) entry which is preliminary data.</text>
</comment>
<dbReference type="EMBL" id="ARZY01000008">
    <property type="protein sequence ID" value="EWH10904.1"/>
    <property type="molecule type" value="Genomic_DNA"/>
</dbReference>
<dbReference type="AlphaFoldDB" id="W7QDC3"/>